<dbReference type="EMBL" id="MCFA01000264">
    <property type="protein sequence ID" value="ORX96081.1"/>
    <property type="molecule type" value="Genomic_DNA"/>
</dbReference>
<dbReference type="AlphaFoldDB" id="A0A1Y1YDG5"/>
<accession>A0A1Y1YDG5</accession>
<evidence type="ECO:0000313" key="2">
    <source>
        <dbReference type="EMBL" id="ORX96081.1"/>
    </source>
</evidence>
<evidence type="ECO:0000256" key="1">
    <source>
        <dbReference type="SAM" id="MobiDB-lite"/>
    </source>
</evidence>
<gene>
    <name evidence="2" type="ORF">BCR34DRAFT_186182</name>
</gene>
<feature type="compositionally biased region" description="Polar residues" evidence="1">
    <location>
        <begin position="143"/>
        <end position="152"/>
    </location>
</feature>
<dbReference type="OrthoDB" id="10642623at2759"/>
<reference evidence="2 3" key="1">
    <citation type="submission" date="2016-07" db="EMBL/GenBank/DDBJ databases">
        <title>Pervasive Adenine N6-methylation of Active Genes in Fungi.</title>
        <authorList>
            <consortium name="DOE Joint Genome Institute"/>
            <person name="Mondo S.J."/>
            <person name="Dannebaum R.O."/>
            <person name="Kuo R.C."/>
            <person name="Labutti K."/>
            <person name="Haridas S."/>
            <person name="Kuo A."/>
            <person name="Salamov A."/>
            <person name="Ahrendt S.R."/>
            <person name="Lipzen A."/>
            <person name="Sullivan W."/>
            <person name="Andreopoulos W.B."/>
            <person name="Clum A."/>
            <person name="Lindquist E."/>
            <person name="Daum C."/>
            <person name="Ramamoorthy G.K."/>
            <person name="Gryganskyi A."/>
            <person name="Culley D."/>
            <person name="Magnuson J.K."/>
            <person name="James T.Y."/>
            <person name="O'Malley M.A."/>
            <person name="Stajich J.E."/>
            <person name="Spatafora J.W."/>
            <person name="Visel A."/>
            <person name="Grigoriev I.V."/>
        </authorList>
    </citation>
    <scope>NUCLEOTIDE SEQUENCE [LARGE SCALE GENOMIC DNA]</scope>
    <source>
        <strain evidence="2 3">CBS 115471</strain>
    </source>
</reference>
<feature type="region of interest" description="Disordered" evidence="1">
    <location>
        <begin position="123"/>
        <end position="152"/>
    </location>
</feature>
<organism evidence="2 3">
    <name type="scientific">Clohesyomyces aquaticus</name>
    <dbReference type="NCBI Taxonomy" id="1231657"/>
    <lineage>
        <taxon>Eukaryota</taxon>
        <taxon>Fungi</taxon>
        <taxon>Dikarya</taxon>
        <taxon>Ascomycota</taxon>
        <taxon>Pezizomycotina</taxon>
        <taxon>Dothideomycetes</taxon>
        <taxon>Pleosporomycetidae</taxon>
        <taxon>Pleosporales</taxon>
        <taxon>Lindgomycetaceae</taxon>
        <taxon>Clohesyomyces</taxon>
    </lineage>
</organism>
<comment type="caution">
    <text evidence="2">The sequence shown here is derived from an EMBL/GenBank/DDBJ whole genome shotgun (WGS) entry which is preliminary data.</text>
</comment>
<keyword evidence="3" id="KW-1185">Reference proteome</keyword>
<name>A0A1Y1YDG5_9PLEO</name>
<sequence>MPCTMEPSSTREPTVLQRAATLFSHDRYLMRALISSVPRAPRPRWTFEAWSNSANQSIEMASNVGLPNRYQKRGIVRPLPPGLACKGHQEVFSAVLPSVLSVSAMPTLRSPCRPRTAQYQIRPGVHPAANRSSNDDVDVPCCTGTTQPLRTS</sequence>
<dbReference type="Proteomes" id="UP000193144">
    <property type="component" value="Unassembled WGS sequence"/>
</dbReference>
<evidence type="ECO:0000313" key="3">
    <source>
        <dbReference type="Proteomes" id="UP000193144"/>
    </source>
</evidence>
<protein>
    <submittedName>
        <fullName evidence="2">Uncharacterized protein</fullName>
    </submittedName>
</protein>
<proteinExistence type="predicted"/>